<comment type="caution">
    <text evidence="1">The sequence shown here is derived from an EMBL/GenBank/DDBJ whole genome shotgun (WGS) entry which is preliminary data.</text>
</comment>
<name>A0A4S2LYM7_OPIFE</name>
<reference evidence="1 2" key="1">
    <citation type="journal article" date="2019" name="BMC Genomics">
        <title>New insights from Opisthorchis felineus genome: update on genomics of the epidemiologically important liver flukes.</title>
        <authorList>
            <person name="Ershov N.I."/>
            <person name="Mordvinov V.A."/>
            <person name="Prokhortchouk E.B."/>
            <person name="Pakharukova M.Y."/>
            <person name="Gunbin K.V."/>
            <person name="Ustyantsev K."/>
            <person name="Genaev M.A."/>
            <person name="Blinov A.G."/>
            <person name="Mazur A."/>
            <person name="Boulygina E."/>
            <person name="Tsygankova S."/>
            <person name="Khrameeva E."/>
            <person name="Chekanov N."/>
            <person name="Fan G."/>
            <person name="Xiao A."/>
            <person name="Zhang H."/>
            <person name="Xu X."/>
            <person name="Yang H."/>
            <person name="Solovyev V."/>
            <person name="Lee S.M."/>
            <person name="Liu X."/>
            <person name="Afonnikov D.A."/>
            <person name="Skryabin K.G."/>
        </authorList>
    </citation>
    <scope>NUCLEOTIDE SEQUENCE [LARGE SCALE GENOMIC DNA]</scope>
    <source>
        <strain evidence="1">AK-0245</strain>
        <tissue evidence="1">Whole organism</tissue>
    </source>
</reference>
<feature type="non-terminal residue" evidence="1">
    <location>
        <position position="64"/>
    </location>
</feature>
<gene>
    <name evidence="1" type="ORF">CRM22_003958</name>
</gene>
<proteinExistence type="predicted"/>
<evidence type="ECO:0000313" key="1">
    <source>
        <dbReference type="EMBL" id="TGZ69040.1"/>
    </source>
</evidence>
<evidence type="ECO:0000313" key="2">
    <source>
        <dbReference type="Proteomes" id="UP000308267"/>
    </source>
</evidence>
<keyword evidence="2" id="KW-1185">Reference proteome</keyword>
<organism evidence="1 2">
    <name type="scientific">Opisthorchis felineus</name>
    <dbReference type="NCBI Taxonomy" id="147828"/>
    <lineage>
        <taxon>Eukaryota</taxon>
        <taxon>Metazoa</taxon>
        <taxon>Spiralia</taxon>
        <taxon>Lophotrochozoa</taxon>
        <taxon>Platyhelminthes</taxon>
        <taxon>Trematoda</taxon>
        <taxon>Digenea</taxon>
        <taxon>Opisthorchiida</taxon>
        <taxon>Opisthorchiata</taxon>
        <taxon>Opisthorchiidae</taxon>
        <taxon>Opisthorchis</taxon>
    </lineage>
</organism>
<feature type="non-terminal residue" evidence="1">
    <location>
        <position position="1"/>
    </location>
</feature>
<dbReference type="EMBL" id="SJOL01006250">
    <property type="protein sequence ID" value="TGZ69040.1"/>
    <property type="molecule type" value="Genomic_DNA"/>
</dbReference>
<accession>A0A4S2LYM7</accession>
<dbReference type="AlphaFoldDB" id="A0A4S2LYM7"/>
<protein>
    <submittedName>
        <fullName evidence="1">Uncharacterized protein</fullName>
    </submittedName>
</protein>
<sequence>FGNTVSSLDDRTPQAWTKFTYTFRKAESFRHGRPVANLIYAFSLVPHVWLPQVPKSRGALGPLK</sequence>
<dbReference type="Proteomes" id="UP000308267">
    <property type="component" value="Unassembled WGS sequence"/>
</dbReference>